<protein>
    <submittedName>
        <fullName evidence="2">Uncharacterized protein</fullName>
    </submittedName>
</protein>
<reference evidence="1" key="5">
    <citation type="submission" date="2023-12" db="EMBL/GenBank/DDBJ databases">
        <authorList>
            <person name="Sun Q."/>
            <person name="Inoue M."/>
        </authorList>
    </citation>
    <scope>NUCLEOTIDE SEQUENCE</scope>
    <source>
        <strain evidence="1">JCM 10664</strain>
    </source>
</reference>
<dbReference type="EMBL" id="BMMT01000007">
    <property type="protein sequence ID" value="GGI85969.1"/>
    <property type="molecule type" value="Genomic_DNA"/>
</dbReference>
<accession>A0A917JVP1</accession>
<organism evidence="2 3">
    <name type="scientific">Saccharopolyspora thermophila</name>
    <dbReference type="NCBI Taxonomy" id="89367"/>
    <lineage>
        <taxon>Bacteria</taxon>
        <taxon>Bacillati</taxon>
        <taxon>Actinomycetota</taxon>
        <taxon>Actinomycetes</taxon>
        <taxon>Pseudonocardiales</taxon>
        <taxon>Pseudonocardiaceae</taxon>
        <taxon>Saccharopolyspora</taxon>
    </lineage>
</organism>
<proteinExistence type="predicted"/>
<sequence>MTGAVVVRFAPGVVGESRRQAHLAHAPEHGIPEFWSTFCGLRIPAEQAEVSTRPAGMPCVRCLSGGFPTLATPALTD</sequence>
<keyword evidence="4" id="KW-1185">Reference proteome</keyword>
<dbReference type="AlphaFoldDB" id="A0A917JVP1"/>
<evidence type="ECO:0000313" key="3">
    <source>
        <dbReference type="Proteomes" id="UP000597989"/>
    </source>
</evidence>
<evidence type="ECO:0000313" key="2">
    <source>
        <dbReference type="EMBL" id="GGI85969.1"/>
    </source>
</evidence>
<dbReference type="RefSeq" id="WP_188987401.1">
    <property type="nucleotide sequence ID" value="NZ_BAAAHC010000019.1"/>
</dbReference>
<reference evidence="2" key="4">
    <citation type="submission" date="2020-09" db="EMBL/GenBank/DDBJ databases">
        <authorList>
            <person name="Sun Q."/>
            <person name="Zhou Y."/>
        </authorList>
    </citation>
    <scope>NUCLEOTIDE SEQUENCE</scope>
    <source>
        <strain evidence="2">CGMCC 4.7206</strain>
    </source>
</reference>
<reference evidence="4" key="3">
    <citation type="journal article" date="2019" name="Int. J. Syst. Evol. Microbiol.">
        <title>The Global Catalogue of Microorganisms (GCM) 10K type strain sequencing project: providing services to taxonomists for standard genome sequencing and annotation.</title>
        <authorList>
            <consortium name="The Broad Institute Genomics Platform"/>
            <consortium name="The Broad Institute Genome Sequencing Center for Infectious Disease"/>
            <person name="Wu L."/>
            <person name="Ma J."/>
        </authorList>
    </citation>
    <scope>NUCLEOTIDE SEQUENCE [LARGE SCALE GENOMIC DNA]</scope>
    <source>
        <strain evidence="4">JCM 10664</strain>
    </source>
</reference>
<gene>
    <name evidence="1" type="ORF">GCM10009545_43920</name>
    <name evidence="2" type="ORF">GCM10011581_23830</name>
</gene>
<reference evidence="2 3" key="2">
    <citation type="journal article" date="2014" name="Int. J. Syst. Evol. Microbiol.">
        <title>Complete genome sequence of Corynebacterium casei LMG S-19264T (=DSM 44701T), isolated from a smear-ripened cheese.</title>
        <authorList>
            <consortium name="US DOE Joint Genome Institute (JGI-PGF)"/>
            <person name="Walter F."/>
            <person name="Albersmeier A."/>
            <person name="Kalinowski J."/>
            <person name="Ruckert C."/>
        </authorList>
    </citation>
    <scope>NUCLEOTIDE SEQUENCE [LARGE SCALE GENOMIC DNA]</scope>
    <source>
        <strain evidence="2 3">CGMCC 4.7206</strain>
    </source>
</reference>
<dbReference type="EMBL" id="BAAAHC010000019">
    <property type="protein sequence ID" value="GAA0536399.1"/>
    <property type="molecule type" value="Genomic_DNA"/>
</dbReference>
<dbReference type="Proteomes" id="UP001500220">
    <property type="component" value="Unassembled WGS sequence"/>
</dbReference>
<dbReference type="Proteomes" id="UP000597989">
    <property type="component" value="Unassembled WGS sequence"/>
</dbReference>
<reference evidence="1" key="1">
    <citation type="journal article" date="2014" name="Int. J. Syst. Evol. Microbiol.">
        <title>Complete genome of a new Firmicutes species belonging to the dominant human colonic microbiota ('Ruminococcus bicirculans') reveals two chromosomes and a selective capacity to utilize plant glucans.</title>
        <authorList>
            <consortium name="NISC Comparative Sequencing Program"/>
            <person name="Wegmann U."/>
            <person name="Louis P."/>
            <person name="Goesmann A."/>
            <person name="Henrissat B."/>
            <person name="Duncan S.H."/>
            <person name="Flint H.J."/>
        </authorList>
    </citation>
    <scope>NUCLEOTIDE SEQUENCE</scope>
    <source>
        <strain evidence="1">JCM 10664</strain>
    </source>
</reference>
<comment type="caution">
    <text evidence="2">The sequence shown here is derived from an EMBL/GenBank/DDBJ whole genome shotgun (WGS) entry which is preliminary data.</text>
</comment>
<evidence type="ECO:0000313" key="1">
    <source>
        <dbReference type="EMBL" id="GAA0536399.1"/>
    </source>
</evidence>
<name>A0A917JVP1_9PSEU</name>
<evidence type="ECO:0000313" key="4">
    <source>
        <dbReference type="Proteomes" id="UP001500220"/>
    </source>
</evidence>